<dbReference type="InterPro" id="IPR003709">
    <property type="entry name" value="VanY-like_core_dom"/>
</dbReference>
<comment type="caution">
    <text evidence="2">The sequence shown here is derived from an EMBL/GenBank/DDBJ whole genome shotgun (WGS) entry which is preliminary data.</text>
</comment>
<dbReference type="Gene3D" id="3.30.1380.10">
    <property type="match status" value="1"/>
</dbReference>
<dbReference type="RefSeq" id="WP_027671125.1">
    <property type="nucleotide sequence ID" value="NZ_JAPJDY010000013.1"/>
</dbReference>
<dbReference type="CDD" id="cd14847">
    <property type="entry name" value="DD-carboxypeptidase_like"/>
    <property type="match status" value="1"/>
</dbReference>
<name>A0ABT9HYX4_9GAMM</name>
<keyword evidence="3" id="KW-1185">Reference proteome</keyword>
<dbReference type="PANTHER" id="PTHR34385:SF1">
    <property type="entry name" value="PEPTIDOGLYCAN L-ALANYL-D-GLUTAMATE ENDOPEPTIDASE CWLK"/>
    <property type="match status" value="1"/>
</dbReference>
<feature type="domain" description="D-alanyl-D-alanine carboxypeptidase-like core" evidence="1">
    <location>
        <begin position="25"/>
        <end position="179"/>
    </location>
</feature>
<evidence type="ECO:0000313" key="2">
    <source>
        <dbReference type="EMBL" id="MDP5136343.1"/>
    </source>
</evidence>
<dbReference type="SUPFAM" id="SSF55166">
    <property type="entry name" value="Hedgehog/DD-peptidase"/>
    <property type="match status" value="1"/>
</dbReference>
<proteinExistence type="predicted"/>
<dbReference type="InterPro" id="IPR009045">
    <property type="entry name" value="Zn_M74/Hedgehog-like"/>
</dbReference>
<organism evidence="2 3">
    <name type="scientific">Rheinheimera baltica</name>
    <dbReference type="NCBI Taxonomy" id="67576"/>
    <lineage>
        <taxon>Bacteria</taxon>
        <taxon>Pseudomonadati</taxon>
        <taxon>Pseudomonadota</taxon>
        <taxon>Gammaproteobacteria</taxon>
        <taxon>Chromatiales</taxon>
        <taxon>Chromatiaceae</taxon>
        <taxon>Rheinheimera</taxon>
    </lineage>
</organism>
<evidence type="ECO:0000313" key="3">
    <source>
        <dbReference type="Proteomes" id="UP001231109"/>
    </source>
</evidence>
<dbReference type="EMBL" id="JAPJDZ010000022">
    <property type="protein sequence ID" value="MDP5136343.1"/>
    <property type="molecule type" value="Genomic_DNA"/>
</dbReference>
<dbReference type="PANTHER" id="PTHR34385">
    <property type="entry name" value="D-ALANYL-D-ALANINE CARBOXYPEPTIDASE"/>
    <property type="match status" value="1"/>
</dbReference>
<protein>
    <submittedName>
        <fullName evidence="2">M15 family metallopeptidase</fullName>
    </submittedName>
</protein>
<dbReference type="InterPro" id="IPR052179">
    <property type="entry name" value="DD-CPase-like"/>
</dbReference>
<gene>
    <name evidence="2" type="ORF">ORJ04_10315</name>
</gene>
<accession>A0ABT9HYX4</accession>
<reference evidence="2 3" key="1">
    <citation type="submission" date="2022-11" db="EMBL/GenBank/DDBJ databases">
        <title>Viruses from the air-sea interface of a natural surface slick.</title>
        <authorList>
            <person name="Rahlff J."/>
            <person name="Holmfeldt K."/>
        </authorList>
    </citation>
    <scope>NUCLEOTIDE SEQUENCE [LARGE SCALE GENOMIC DNA]</scope>
    <source>
        <strain evidence="2 3">SMS4</strain>
    </source>
</reference>
<sequence length="225" mass="25490">MTAFNSEMLTGLTDKHLFKRDDGFMLHQQALQPFNRLQQAAAGDGIDIKIVSAFRSYQRQASIWQAKLSGARPVYNPLGQQVNMDSLSPMARLDAILLYSALPGGSRHHWGTELDVYDAAAVGADYQPRLEPAEYLTGGPFYKLQQWLIQHAADYNFFLPYQTYNGGVAHEPWHISYKPISSLFLAKLTPDILRETLIKHPIAEQELVLQHLPRIFSKYVSNICQ</sequence>
<evidence type="ECO:0000259" key="1">
    <source>
        <dbReference type="Pfam" id="PF02557"/>
    </source>
</evidence>
<dbReference type="Pfam" id="PF02557">
    <property type="entry name" value="VanY"/>
    <property type="match status" value="1"/>
</dbReference>
<dbReference type="Proteomes" id="UP001231109">
    <property type="component" value="Unassembled WGS sequence"/>
</dbReference>